<reference evidence="1 2" key="1">
    <citation type="submission" date="2020-05" db="EMBL/GenBank/DDBJ databases">
        <title>Genomic Encyclopedia of Type Strains, Phase IV (KMG-V): Genome sequencing to study the core and pangenomes of soil and plant-associated prokaryotes.</title>
        <authorList>
            <person name="Whitman W."/>
        </authorList>
    </citation>
    <scope>NUCLEOTIDE SEQUENCE [LARGE SCALE GENOMIC DNA]</scope>
    <source>
        <strain evidence="1 2">9A</strain>
    </source>
</reference>
<protein>
    <recommendedName>
        <fullName evidence="3">STAS/SEC14 domain-containing protein</fullName>
    </recommendedName>
</protein>
<sequence>MPIPDALPLLDVVHRADLGILVGRWGYQPDPAALPAAYESLTAHAHATNCRYWLQDIRRRAANDPATTAWLLGEYFPAMAVRLGPRLCVAYLASPALHQAIRESPGFADVDTYEGRPFALAFFGDEGAAVAWLHAQQQSQDAAGGPVT</sequence>
<evidence type="ECO:0008006" key="3">
    <source>
        <dbReference type="Google" id="ProtNLM"/>
    </source>
</evidence>
<proteinExistence type="predicted"/>
<dbReference type="Proteomes" id="UP000779507">
    <property type="component" value="Unassembled WGS sequence"/>
</dbReference>
<evidence type="ECO:0000313" key="2">
    <source>
        <dbReference type="Proteomes" id="UP000779507"/>
    </source>
</evidence>
<evidence type="ECO:0000313" key="1">
    <source>
        <dbReference type="EMBL" id="NRT18714.1"/>
    </source>
</evidence>
<name>A0ABX2FQE9_9BACT</name>
<keyword evidence="2" id="KW-1185">Reference proteome</keyword>
<accession>A0ABX2FQE9</accession>
<dbReference type="EMBL" id="JABSNP010000005">
    <property type="protein sequence ID" value="NRT18714.1"/>
    <property type="molecule type" value="Genomic_DNA"/>
</dbReference>
<dbReference type="RefSeq" id="WP_173809453.1">
    <property type="nucleotide sequence ID" value="NZ_JABSNP010000005.1"/>
</dbReference>
<organism evidence="1 2">
    <name type="scientific">Hymenobacter caeli</name>
    <dbReference type="NCBI Taxonomy" id="2735894"/>
    <lineage>
        <taxon>Bacteria</taxon>
        <taxon>Pseudomonadati</taxon>
        <taxon>Bacteroidota</taxon>
        <taxon>Cytophagia</taxon>
        <taxon>Cytophagales</taxon>
        <taxon>Hymenobacteraceae</taxon>
        <taxon>Hymenobacter</taxon>
    </lineage>
</organism>
<gene>
    <name evidence="1" type="ORF">HNP98_001535</name>
</gene>
<comment type="caution">
    <text evidence="1">The sequence shown here is derived from an EMBL/GenBank/DDBJ whole genome shotgun (WGS) entry which is preliminary data.</text>
</comment>